<comment type="caution">
    <text evidence="1">The sequence shown here is derived from an EMBL/GenBank/DDBJ whole genome shotgun (WGS) entry which is preliminary data.</text>
</comment>
<organism evidence="1 2">
    <name type="scientific">Hyalomma asiaticum</name>
    <name type="common">Tick</name>
    <dbReference type="NCBI Taxonomy" id="266040"/>
    <lineage>
        <taxon>Eukaryota</taxon>
        <taxon>Metazoa</taxon>
        <taxon>Ecdysozoa</taxon>
        <taxon>Arthropoda</taxon>
        <taxon>Chelicerata</taxon>
        <taxon>Arachnida</taxon>
        <taxon>Acari</taxon>
        <taxon>Parasitiformes</taxon>
        <taxon>Ixodida</taxon>
        <taxon>Ixodoidea</taxon>
        <taxon>Ixodidae</taxon>
        <taxon>Hyalomminae</taxon>
        <taxon>Hyalomma</taxon>
    </lineage>
</organism>
<keyword evidence="2" id="KW-1185">Reference proteome</keyword>
<evidence type="ECO:0000313" key="1">
    <source>
        <dbReference type="EMBL" id="KAH6922108.1"/>
    </source>
</evidence>
<sequence>MLSFDVADLESYHVLCMAGGSRCRAFYGTLSELREHMQLCRSVDVECTKCQRFIASEVLVYHYRNCGDDTPSPYSLYDVPVRLAVEEIRGIKEDLQGLQLRALSERNRDDDLVNGANVLVERLSSLDLALTAAKDMTGTSNCDRLPAPSHGKRPATPGPFRAASKPGLFITACKFTNVYAARDSLTRDNKEHTLISDPYTLSGYTFKLQCKISLSEGKERADVRARFTLFLRSGEWDDFLEWPFSKKVALIISHPTDQTKDVRMVSRLEDRDMLKKPGPRALNLGYLTDETSWNNVELQGFIVRGALYVNVEFD</sequence>
<dbReference type="Proteomes" id="UP000821845">
    <property type="component" value="Chromosome 9"/>
</dbReference>
<name>A0ACB7RHZ0_HYAAI</name>
<proteinExistence type="predicted"/>
<evidence type="ECO:0000313" key="2">
    <source>
        <dbReference type="Proteomes" id="UP000821845"/>
    </source>
</evidence>
<reference evidence="1" key="1">
    <citation type="submission" date="2020-05" db="EMBL/GenBank/DDBJ databases">
        <title>Large-scale comparative analyses of tick genomes elucidate their genetic diversity and vector capacities.</title>
        <authorList>
            <person name="Jia N."/>
            <person name="Wang J."/>
            <person name="Shi W."/>
            <person name="Du L."/>
            <person name="Sun Y."/>
            <person name="Zhan W."/>
            <person name="Jiang J."/>
            <person name="Wang Q."/>
            <person name="Zhang B."/>
            <person name="Ji P."/>
            <person name="Sakyi L.B."/>
            <person name="Cui X."/>
            <person name="Yuan T."/>
            <person name="Jiang B."/>
            <person name="Yang W."/>
            <person name="Lam T.T.-Y."/>
            <person name="Chang Q."/>
            <person name="Ding S."/>
            <person name="Wang X."/>
            <person name="Zhu J."/>
            <person name="Ruan X."/>
            <person name="Zhao L."/>
            <person name="Wei J."/>
            <person name="Que T."/>
            <person name="Du C."/>
            <person name="Cheng J."/>
            <person name="Dai P."/>
            <person name="Han X."/>
            <person name="Huang E."/>
            <person name="Gao Y."/>
            <person name="Liu J."/>
            <person name="Shao H."/>
            <person name="Ye R."/>
            <person name="Li L."/>
            <person name="Wei W."/>
            <person name="Wang X."/>
            <person name="Wang C."/>
            <person name="Yang T."/>
            <person name="Huo Q."/>
            <person name="Li W."/>
            <person name="Guo W."/>
            <person name="Chen H."/>
            <person name="Zhou L."/>
            <person name="Ni X."/>
            <person name="Tian J."/>
            <person name="Zhou Y."/>
            <person name="Sheng Y."/>
            <person name="Liu T."/>
            <person name="Pan Y."/>
            <person name="Xia L."/>
            <person name="Li J."/>
            <person name="Zhao F."/>
            <person name="Cao W."/>
        </authorList>
    </citation>
    <scope>NUCLEOTIDE SEQUENCE</scope>
    <source>
        <strain evidence="1">Hyas-2018</strain>
    </source>
</reference>
<gene>
    <name evidence="1" type="ORF">HPB50_009520</name>
</gene>
<protein>
    <submittedName>
        <fullName evidence="1">Uncharacterized protein</fullName>
    </submittedName>
</protein>
<accession>A0ACB7RHZ0</accession>
<dbReference type="EMBL" id="CM023489">
    <property type="protein sequence ID" value="KAH6922108.1"/>
    <property type="molecule type" value="Genomic_DNA"/>
</dbReference>